<dbReference type="InterPro" id="IPR009057">
    <property type="entry name" value="Homeodomain-like_sf"/>
</dbReference>
<dbReference type="PANTHER" id="PTHR30055">
    <property type="entry name" value="HTH-TYPE TRANSCRIPTIONAL REGULATOR RUTR"/>
    <property type="match status" value="1"/>
</dbReference>
<proteinExistence type="predicted"/>
<dbReference type="EMBL" id="SDCA01000013">
    <property type="protein sequence ID" value="TCW97317.1"/>
    <property type="molecule type" value="Genomic_DNA"/>
</dbReference>
<dbReference type="InterPro" id="IPR050109">
    <property type="entry name" value="HTH-type_TetR-like_transc_reg"/>
</dbReference>
<protein>
    <submittedName>
        <fullName evidence="7">TetR family transcriptional regulator</fullName>
    </submittedName>
</protein>
<dbReference type="Pfam" id="PF13977">
    <property type="entry name" value="TetR_C_6"/>
    <property type="match status" value="1"/>
</dbReference>
<feature type="domain" description="HTH tetR-type" evidence="6">
    <location>
        <begin position="7"/>
        <end position="67"/>
    </location>
</feature>
<evidence type="ECO:0000256" key="1">
    <source>
        <dbReference type="ARBA" id="ARBA00022491"/>
    </source>
</evidence>
<keyword evidence="3 5" id="KW-0238">DNA-binding</keyword>
<dbReference type="Pfam" id="PF00440">
    <property type="entry name" value="TetR_N"/>
    <property type="match status" value="1"/>
</dbReference>
<comment type="caution">
    <text evidence="7">The sequence shown here is derived from an EMBL/GenBank/DDBJ whole genome shotgun (WGS) entry which is preliminary data.</text>
</comment>
<dbReference type="SUPFAM" id="SSF46689">
    <property type="entry name" value="Homeodomain-like"/>
    <property type="match status" value="1"/>
</dbReference>
<dbReference type="RefSeq" id="WP_048332836.1">
    <property type="nucleotide sequence ID" value="NZ_AP024568.1"/>
</dbReference>
<keyword evidence="2" id="KW-0805">Transcription regulation</keyword>
<evidence type="ECO:0000313" key="7">
    <source>
        <dbReference type="EMBL" id="TCW97317.1"/>
    </source>
</evidence>
<dbReference type="SUPFAM" id="SSF48498">
    <property type="entry name" value="Tetracyclin repressor-like, C-terminal domain"/>
    <property type="match status" value="1"/>
</dbReference>
<evidence type="ECO:0000256" key="2">
    <source>
        <dbReference type="ARBA" id="ARBA00023015"/>
    </source>
</evidence>
<reference evidence="7" key="1">
    <citation type="submission" date="2019-01" db="EMBL/GenBank/DDBJ databases">
        <authorList>
            <person name="Lista F."/>
            <person name="Anselmo A."/>
        </authorList>
    </citation>
    <scope>NUCLEOTIDE SEQUENCE</scope>
    <source>
        <strain evidence="7">22S</strain>
    </source>
</reference>
<evidence type="ECO:0000256" key="4">
    <source>
        <dbReference type="ARBA" id="ARBA00023163"/>
    </source>
</evidence>
<dbReference type="NCBIfam" id="NF011572">
    <property type="entry name" value="PRK14996.1"/>
    <property type="match status" value="1"/>
</dbReference>
<dbReference type="PROSITE" id="PS50977">
    <property type="entry name" value="HTH_TETR_2"/>
    <property type="match status" value="1"/>
</dbReference>
<dbReference type="AlphaFoldDB" id="A0A483FQE1"/>
<name>A0A483FQE1_KLEPN</name>
<organism evidence="7">
    <name type="scientific">Klebsiella pneumoniae</name>
    <dbReference type="NCBI Taxonomy" id="573"/>
    <lineage>
        <taxon>Bacteria</taxon>
        <taxon>Pseudomonadati</taxon>
        <taxon>Pseudomonadota</taxon>
        <taxon>Gammaproteobacteria</taxon>
        <taxon>Enterobacterales</taxon>
        <taxon>Enterobacteriaceae</taxon>
        <taxon>Klebsiella/Raoultella group</taxon>
        <taxon>Klebsiella</taxon>
        <taxon>Klebsiella pneumoniae complex</taxon>
    </lineage>
</organism>
<evidence type="ECO:0000256" key="3">
    <source>
        <dbReference type="ARBA" id="ARBA00023125"/>
    </source>
</evidence>
<gene>
    <name evidence="7" type="ORF">ETE62_13390</name>
</gene>
<dbReference type="InterPro" id="IPR001647">
    <property type="entry name" value="HTH_TetR"/>
</dbReference>
<dbReference type="PANTHER" id="PTHR30055:SF223">
    <property type="entry name" value="HTH-TYPE TRANSCRIPTIONAL REGULATOR UIDR"/>
    <property type="match status" value="1"/>
</dbReference>
<dbReference type="InterPro" id="IPR036271">
    <property type="entry name" value="Tet_transcr_reg_TetR-rel_C_sf"/>
</dbReference>
<dbReference type="GO" id="GO:0003700">
    <property type="term" value="F:DNA-binding transcription factor activity"/>
    <property type="evidence" value="ECO:0007669"/>
    <property type="project" value="TreeGrafter"/>
</dbReference>
<evidence type="ECO:0000256" key="5">
    <source>
        <dbReference type="PROSITE-ProRule" id="PRU00335"/>
    </source>
</evidence>
<dbReference type="InterPro" id="IPR039538">
    <property type="entry name" value="BetI_C"/>
</dbReference>
<keyword evidence="1" id="KW-0678">Repressor</keyword>
<keyword evidence="4" id="KW-0804">Transcription</keyword>
<evidence type="ECO:0000259" key="6">
    <source>
        <dbReference type="PROSITE" id="PS50977"/>
    </source>
</evidence>
<accession>A0A483FQE1</accession>
<dbReference type="GO" id="GO:0000976">
    <property type="term" value="F:transcription cis-regulatory region binding"/>
    <property type="evidence" value="ECO:0007669"/>
    <property type="project" value="TreeGrafter"/>
</dbReference>
<feature type="DNA-binding region" description="H-T-H motif" evidence="5">
    <location>
        <begin position="30"/>
        <end position="49"/>
    </location>
</feature>
<sequence>MHYLQRDARREGIMQAAMRLALRGGFAAMTVRQIAREAHVAAGQLHHHFTSIGELKAQVFIRLIREMLDMPLVAEDASWRERLFSMIGSEDGRLEPYIRLWREGQVLADSDPDIKAAYLLTMNMWHAETVAIIEQGLASGEFRSAEPAADIAWRFIALVCGLDGIYALDAQALDEAAFSRYVNKMITLELF</sequence>
<dbReference type="Gene3D" id="1.10.357.10">
    <property type="entry name" value="Tetracycline Repressor, domain 2"/>
    <property type="match status" value="1"/>
</dbReference>